<reference evidence="3" key="1">
    <citation type="journal article" date="2019" name="Int. J. Syst. Evol. Microbiol.">
        <title>The Global Catalogue of Microorganisms (GCM) 10K type strain sequencing project: providing services to taxonomists for standard genome sequencing and annotation.</title>
        <authorList>
            <consortium name="The Broad Institute Genomics Platform"/>
            <consortium name="The Broad Institute Genome Sequencing Center for Infectious Disease"/>
            <person name="Wu L."/>
            <person name="Ma J."/>
        </authorList>
    </citation>
    <scope>NUCLEOTIDE SEQUENCE [LARGE SCALE GENOMIC DNA]</scope>
    <source>
        <strain evidence="3">JCM 16001</strain>
    </source>
</reference>
<dbReference type="RefSeq" id="WP_344492650.1">
    <property type="nucleotide sequence ID" value="NZ_BAAAQF010000034.1"/>
</dbReference>
<evidence type="ECO:0000313" key="2">
    <source>
        <dbReference type="EMBL" id="GAA1695326.1"/>
    </source>
</evidence>
<gene>
    <name evidence="2" type="ORF">GCM10009830_49010</name>
</gene>
<feature type="transmembrane region" description="Helical" evidence="1">
    <location>
        <begin position="128"/>
        <end position="152"/>
    </location>
</feature>
<evidence type="ECO:0000313" key="3">
    <source>
        <dbReference type="Proteomes" id="UP001499851"/>
    </source>
</evidence>
<dbReference type="EMBL" id="BAAAQF010000034">
    <property type="protein sequence ID" value="GAA1695326.1"/>
    <property type="molecule type" value="Genomic_DNA"/>
</dbReference>
<protein>
    <submittedName>
        <fullName evidence="2">Uncharacterized protein</fullName>
    </submittedName>
</protein>
<evidence type="ECO:0000256" key="1">
    <source>
        <dbReference type="SAM" id="Phobius"/>
    </source>
</evidence>
<proteinExistence type="predicted"/>
<feature type="transmembrane region" description="Helical" evidence="1">
    <location>
        <begin position="64"/>
        <end position="85"/>
    </location>
</feature>
<keyword evidence="1" id="KW-0472">Membrane</keyword>
<accession>A0ABP4TX04</accession>
<keyword evidence="3" id="KW-1185">Reference proteome</keyword>
<feature type="transmembrane region" description="Helical" evidence="1">
    <location>
        <begin position="21"/>
        <end position="44"/>
    </location>
</feature>
<name>A0ABP4TX04_9ACTN</name>
<keyword evidence="1" id="KW-0812">Transmembrane</keyword>
<sequence length="160" mass="16861">MTYPLTPSAPPLPLIASTVRVLLWVQFALSLPYCGLAFTLGFFADSYYVEPAAPRGADGDLPTGMLLLFPLVLLAAAPQLAVLAANLAPARTAWRRWAYGTLAAPLPILAALVSPLVRDGRVHEGTLMFTVCAAVCYALLPIATITCLSIAARHGRTSAA</sequence>
<dbReference type="Proteomes" id="UP001499851">
    <property type="component" value="Unassembled WGS sequence"/>
</dbReference>
<keyword evidence="1" id="KW-1133">Transmembrane helix</keyword>
<feature type="transmembrane region" description="Helical" evidence="1">
    <location>
        <begin position="97"/>
        <end position="116"/>
    </location>
</feature>
<comment type="caution">
    <text evidence="2">The sequence shown here is derived from an EMBL/GenBank/DDBJ whole genome shotgun (WGS) entry which is preliminary data.</text>
</comment>
<organism evidence="2 3">
    <name type="scientific">Glycomyces endophyticus</name>
    <dbReference type="NCBI Taxonomy" id="480996"/>
    <lineage>
        <taxon>Bacteria</taxon>
        <taxon>Bacillati</taxon>
        <taxon>Actinomycetota</taxon>
        <taxon>Actinomycetes</taxon>
        <taxon>Glycomycetales</taxon>
        <taxon>Glycomycetaceae</taxon>
        <taxon>Glycomyces</taxon>
    </lineage>
</organism>